<evidence type="ECO:0000313" key="2">
    <source>
        <dbReference type="Proteomes" id="UP001064048"/>
    </source>
</evidence>
<name>A0ACC0KY07_CHOFU</name>
<sequence length="86" mass="9562">MLVTEYLLCMEFSYSLSVFISEIPLANMVFGFAKSLMELGADDKVLTLKTQCIFHLQVFGLGAVPPAAPREMQALRLLSHLPCAFH</sequence>
<organism evidence="1 2">
    <name type="scientific">Choristoneura fumiferana</name>
    <name type="common">Spruce budworm moth</name>
    <name type="synonym">Archips fumiferana</name>
    <dbReference type="NCBI Taxonomy" id="7141"/>
    <lineage>
        <taxon>Eukaryota</taxon>
        <taxon>Metazoa</taxon>
        <taxon>Ecdysozoa</taxon>
        <taxon>Arthropoda</taxon>
        <taxon>Hexapoda</taxon>
        <taxon>Insecta</taxon>
        <taxon>Pterygota</taxon>
        <taxon>Neoptera</taxon>
        <taxon>Endopterygota</taxon>
        <taxon>Lepidoptera</taxon>
        <taxon>Glossata</taxon>
        <taxon>Ditrysia</taxon>
        <taxon>Tortricoidea</taxon>
        <taxon>Tortricidae</taxon>
        <taxon>Tortricinae</taxon>
        <taxon>Choristoneura</taxon>
    </lineage>
</organism>
<accession>A0ACC0KY07</accession>
<keyword evidence="2" id="KW-1185">Reference proteome</keyword>
<comment type="caution">
    <text evidence="1">The sequence shown here is derived from an EMBL/GenBank/DDBJ whole genome shotgun (WGS) entry which is preliminary data.</text>
</comment>
<protein>
    <submittedName>
        <fullName evidence="1">Uncharacterized protein</fullName>
    </submittedName>
</protein>
<proteinExistence type="predicted"/>
<gene>
    <name evidence="1" type="ORF">MSG28_009331</name>
</gene>
<evidence type="ECO:0000313" key="1">
    <source>
        <dbReference type="EMBL" id="KAI8441066.1"/>
    </source>
</evidence>
<dbReference type="Proteomes" id="UP001064048">
    <property type="component" value="Chromosome 15"/>
</dbReference>
<reference evidence="1 2" key="1">
    <citation type="journal article" date="2022" name="Genome Biol. Evol.">
        <title>The Spruce Budworm Genome: Reconstructing the Evolutionary History of Antifreeze Proteins.</title>
        <authorList>
            <person name="Beliveau C."/>
            <person name="Gagne P."/>
            <person name="Picq S."/>
            <person name="Vernygora O."/>
            <person name="Keeling C.I."/>
            <person name="Pinkney K."/>
            <person name="Doucet D."/>
            <person name="Wen F."/>
            <person name="Johnston J.S."/>
            <person name="Maaroufi H."/>
            <person name="Boyle B."/>
            <person name="Laroche J."/>
            <person name="Dewar K."/>
            <person name="Juretic N."/>
            <person name="Blackburn G."/>
            <person name="Nisole A."/>
            <person name="Brunet B."/>
            <person name="Brandao M."/>
            <person name="Lumley L."/>
            <person name="Duan J."/>
            <person name="Quan G."/>
            <person name="Lucarotti C.J."/>
            <person name="Roe A.D."/>
            <person name="Sperling F.A.H."/>
            <person name="Levesque R.C."/>
            <person name="Cusson M."/>
        </authorList>
    </citation>
    <scope>NUCLEOTIDE SEQUENCE [LARGE SCALE GENOMIC DNA]</scope>
    <source>
        <strain evidence="1">Glfc:IPQL:Cfum</strain>
    </source>
</reference>
<dbReference type="EMBL" id="CM046115">
    <property type="protein sequence ID" value="KAI8441066.1"/>
    <property type="molecule type" value="Genomic_DNA"/>
</dbReference>